<sequence length="473" mass="53250">MKTYFVNDNLVWEQASECTAGVNEIFDVSHKYLKALPDKGYRIIKNAILKRISHMDQEDLELHMAWSKNLAPATSTRHEVSHQTKERAEDGSSEAVISRFQELLASTYNKLIQQKTQLTDTWPSAMFEMHTHVMTFGLLWPTTINGIVAVVRAISSPNESNCRALTHQAAIIANDSWFRRVWTIQEGLLSNSLLACDSTGDTCPFEIIEILKILHNKKLDAYITRDLLGDVTFTSGTDGAVSSERVTRWQRDTHKPYLKRFGEFLDMMRGRECLKQQDKLFGICAIVAGGTNVIPRYDCSLDELICKYASDLRLREGVLGIPGPRSSHLGKCRCPQDIIDSPFPVADKGRRVRVTEKGAVVDCRLVDVLVKQNCVFDANELLIAVSHNCKDGDYLLSWPNDFGISALHLLEHSGDAYHLCDAATWCEEGFDIHYETAPLQTITIGYTLQPVSQQMDKHDDMMQTTELSISSDS</sequence>
<organism evidence="2">
    <name type="scientific">Blumeria graminis f. sp. tritici 96224</name>
    <dbReference type="NCBI Taxonomy" id="1268274"/>
    <lineage>
        <taxon>Eukaryota</taxon>
        <taxon>Fungi</taxon>
        <taxon>Dikarya</taxon>
        <taxon>Ascomycota</taxon>
        <taxon>Pezizomycotina</taxon>
        <taxon>Leotiomycetes</taxon>
        <taxon>Erysiphales</taxon>
        <taxon>Erysiphaceae</taxon>
        <taxon>Blumeria</taxon>
    </lineage>
</organism>
<evidence type="ECO:0000313" key="2">
    <source>
        <dbReference type="EMBL" id="SUZ11824.1"/>
    </source>
</evidence>
<dbReference type="Proteomes" id="UP000053110">
    <property type="component" value="Unassembled WGS sequence"/>
</dbReference>
<dbReference type="EMBL" id="KE375118">
    <property type="protein sequence ID" value="EPQ63438.1"/>
    <property type="molecule type" value="Genomic_DNA"/>
</dbReference>
<evidence type="ECO:0000313" key="1">
    <source>
        <dbReference type="EMBL" id="EPQ63438.1"/>
    </source>
</evidence>
<gene>
    <name evidence="1" type="ORF">BGT96224_Ac30993</name>
    <name evidence="2" type="ORF">BGT96224V2_LOCUS4992</name>
</gene>
<protein>
    <submittedName>
        <fullName evidence="2">BgtAc-30993</fullName>
    </submittedName>
</protein>
<accession>A0A061HK82</accession>
<proteinExistence type="predicted"/>
<reference evidence="2" key="3">
    <citation type="submission" date="2018-07" db="EMBL/GenBank/DDBJ databases">
        <authorList>
            <person name="Quirk P.G."/>
            <person name="Krulwich T.A."/>
        </authorList>
    </citation>
    <scope>NUCLEOTIDE SEQUENCE</scope>
    <source>
        <strain evidence="2">96224</strain>
    </source>
</reference>
<reference evidence="1" key="2">
    <citation type="submission" date="2013-01" db="EMBL/GenBank/DDBJ databases">
        <title>The wheat powdery mildew genome reveals unique evolution of an obligate biotroph.</title>
        <authorList>
            <person name="Oberhaensli S."/>
            <person name="Wicker T."/>
            <person name="Keller B."/>
        </authorList>
    </citation>
    <scope>NUCLEOTIDE SEQUENCE</scope>
    <source>
        <strain evidence="1">96224</strain>
    </source>
</reference>
<reference evidence="3" key="1">
    <citation type="journal article" date="2013" name="Nat. Genet.">
        <title>The wheat powdery mildew genome shows the unique evolution of an obligate biotroph.</title>
        <authorList>
            <person name="Wicker T."/>
            <person name="Oberhaensli S."/>
            <person name="Parlange F."/>
            <person name="Buchmann J.P."/>
            <person name="Shatalina M."/>
            <person name="Roffler S."/>
            <person name="Ben-David R."/>
            <person name="Dolezel J."/>
            <person name="Simkova H."/>
            <person name="Schulze-Lefert P."/>
            <person name="Spanu P.D."/>
            <person name="Bruggmann R."/>
            <person name="Amselem J."/>
            <person name="Quesneville H."/>
            <person name="Ver Loren van Themaat E."/>
            <person name="Paape T."/>
            <person name="Shimizu K.K."/>
            <person name="Keller B."/>
        </authorList>
    </citation>
    <scope>NUCLEOTIDE SEQUENCE [LARGE SCALE GENOMIC DNA]</scope>
    <source>
        <strain evidence="3">96224</strain>
    </source>
</reference>
<name>A0A061HK82_BLUGR</name>
<feature type="non-terminal residue" evidence="2">
    <location>
        <position position="473"/>
    </location>
</feature>
<dbReference type="AlphaFoldDB" id="A0A061HK82"/>
<evidence type="ECO:0000313" key="3">
    <source>
        <dbReference type="Proteomes" id="UP000053110"/>
    </source>
</evidence>
<dbReference type="HOGENOM" id="CLU_577440_0_0_1"/>
<dbReference type="OrthoDB" id="2157530at2759"/>
<dbReference type="EMBL" id="UIGY01000146">
    <property type="protein sequence ID" value="SUZ11824.1"/>
    <property type="molecule type" value="Genomic_DNA"/>
</dbReference>